<sequence>MTYEEMLNEVCAGKTAYRPINPDMIVFREGDTIIRRSHRKVEINQYSLPVLKNRKRPTGI</sequence>
<evidence type="ECO:0000313" key="2">
    <source>
        <dbReference type="Proteomes" id="UP000224997"/>
    </source>
</evidence>
<organism evidence="1 2">
    <name type="scientific">Cronobacter phage vB_CsaM_leE</name>
    <dbReference type="NCBI Taxonomy" id="1873954"/>
    <lineage>
        <taxon>Viruses</taxon>
        <taxon>Duplodnaviria</taxon>
        <taxon>Heunggongvirae</taxon>
        <taxon>Uroviricota</taxon>
        <taxon>Caudoviricetes</taxon>
        <taxon>Pantevenvirales</taxon>
        <taxon>Straboviridae</taxon>
        <taxon>Pseudotevenvirus</taxon>
        <taxon>Pseudotevenvirus lee</taxon>
    </lineage>
</organism>
<proteinExistence type="predicted"/>
<reference evidence="1 2" key="1">
    <citation type="journal article" date="2017" name="Int. J. Food Microbiol.">
        <title>Investigating the biocontrol and anti-biofilm potential of a three phage cocktail against Cronobacter sakazakii in different brands of infant formula.</title>
        <authorList>
            <person name="Endersen L."/>
            <person name="Buttimer C."/>
            <person name="Nevin E."/>
            <person name="Coffey A."/>
            <person name="Neve H."/>
            <person name="Oliveira H."/>
            <person name="Lavigne R."/>
            <person name="O'Mahony J."/>
        </authorList>
    </citation>
    <scope>NUCLEOTIDE SEQUENCE [LARGE SCALE GENOMIC DNA]</scope>
</reference>
<gene>
    <name evidence="1" type="ORF">E_278</name>
</gene>
<dbReference type="Proteomes" id="UP000224997">
    <property type="component" value="Segment"/>
</dbReference>
<evidence type="ECO:0000313" key="1">
    <source>
        <dbReference type="EMBL" id="AON97286.1"/>
    </source>
</evidence>
<name>A0A1W5P0X4_9CAUD</name>
<accession>A0A1W5P0X4</accession>
<protein>
    <submittedName>
        <fullName evidence="1">Uncharacterized protein</fullName>
    </submittedName>
</protein>
<keyword evidence="2" id="KW-1185">Reference proteome</keyword>
<dbReference type="EMBL" id="KX443552">
    <property type="protein sequence ID" value="AON97286.1"/>
    <property type="molecule type" value="Genomic_DNA"/>
</dbReference>